<keyword evidence="7" id="KW-0479">Metal-binding</keyword>
<keyword evidence="6" id="KW-0645">Protease</keyword>
<evidence type="ECO:0000313" key="11">
    <source>
        <dbReference type="Proteomes" id="UP000030153"/>
    </source>
</evidence>
<dbReference type="OrthoDB" id="9803993at2"/>
<reference evidence="10 11" key="1">
    <citation type="submission" date="2013-08" db="EMBL/GenBank/DDBJ databases">
        <title>Genome of Pontibacillus chungwhensis.</title>
        <authorList>
            <person name="Wang Q."/>
            <person name="Wang G."/>
        </authorList>
    </citation>
    <scope>NUCLEOTIDE SEQUENCE [LARGE SCALE GENOMIC DNA]</scope>
    <source>
        <strain evidence="10 11">BH030062</strain>
    </source>
</reference>
<dbReference type="GO" id="GO:0006508">
    <property type="term" value="P:proteolysis"/>
    <property type="evidence" value="ECO:0007669"/>
    <property type="project" value="UniProtKB-KW"/>
</dbReference>
<dbReference type="EMBL" id="AVBG01000008">
    <property type="protein sequence ID" value="KGP90990.1"/>
    <property type="molecule type" value="Genomic_DNA"/>
</dbReference>
<keyword evidence="11" id="KW-1185">Reference proteome</keyword>
<keyword evidence="8" id="KW-0378">Hydrolase</keyword>
<organism evidence="10 11">
    <name type="scientific">Pontibacillus chungwhensis BH030062</name>
    <dbReference type="NCBI Taxonomy" id="1385513"/>
    <lineage>
        <taxon>Bacteria</taxon>
        <taxon>Bacillati</taxon>
        <taxon>Bacillota</taxon>
        <taxon>Bacilli</taxon>
        <taxon>Bacillales</taxon>
        <taxon>Bacillaceae</taxon>
        <taxon>Pontibacillus</taxon>
    </lineage>
</organism>
<comment type="similarity">
    <text evidence="4">Belongs to the peptidase M29 family.</text>
</comment>
<evidence type="ECO:0000256" key="1">
    <source>
        <dbReference type="ARBA" id="ARBA00001941"/>
    </source>
</evidence>
<dbReference type="PANTHER" id="PTHR34448:SF3">
    <property type="entry name" value="AMINOPEPTIDASE AMPS"/>
    <property type="match status" value="1"/>
</dbReference>
<name>A0A0A2VBD7_9BACI</name>
<dbReference type="InterPro" id="IPR052170">
    <property type="entry name" value="M29_Exopeptidase"/>
</dbReference>
<dbReference type="GO" id="GO:0008237">
    <property type="term" value="F:metallopeptidase activity"/>
    <property type="evidence" value="ECO:0007669"/>
    <property type="project" value="UniProtKB-KW"/>
</dbReference>
<protein>
    <submittedName>
        <fullName evidence="10">Peptidase M29</fullName>
    </submittedName>
</protein>
<evidence type="ECO:0000256" key="6">
    <source>
        <dbReference type="ARBA" id="ARBA00022670"/>
    </source>
</evidence>
<dbReference type="Gene3D" id="3.40.1830.10">
    <property type="entry name" value="Thermophilic metalloprotease (M29)"/>
    <property type="match status" value="1"/>
</dbReference>
<keyword evidence="9" id="KW-0482">Metalloprotease</keyword>
<evidence type="ECO:0000313" key="10">
    <source>
        <dbReference type="EMBL" id="KGP90990.1"/>
    </source>
</evidence>
<evidence type="ECO:0000256" key="8">
    <source>
        <dbReference type="ARBA" id="ARBA00022801"/>
    </source>
</evidence>
<comment type="caution">
    <text evidence="10">The sequence shown here is derived from an EMBL/GenBank/DDBJ whole genome shotgun (WGS) entry which is preliminary data.</text>
</comment>
<accession>A0A0A2VBD7</accession>
<comment type="cofactor">
    <cofactor evidence="2">
        <name>Mg(2+)</name>
        <dbReference type="ChEBI" id="CHEBI:18420"/>
    </cofactor>
</comment>
<dbReference type="InterPro" id="IPR035097">
    <property type="entry name" value="M29_N-terminal"/>
</dbReference>
<keyword evidence="5" id="KW-0031">Aminopeptidase</keyword>
<comment type="cofactor">
    <cofactor evidence="1">
        <name>Co(2+)</name>
        <dbReference type="ChEBI" id="CHEBI:48828"/>
    </cofactor>
</comment>
<sequence length="412" mass="45913">MPATQQLEKYAELAIHKGVNLQKDQILMLNAPVDGAEFARIVARKAYEAGAKDVHINWSDDVMQRLYFEHASQDVLETVPQWKVDQYDYFAENGAAVLSIRSTDPDNLNGIDSSRIAAASKASGEAMKNFRKYTMNDKITWSIVAIPNTEWAKKVFPDVSEEEAVSKLWEQIFTITRVDQEEPLKAWDEHNKTLGKARDYLNKKQFKKLIYKSPGTDLEVDLPDGHVWKGGSSKSEQGISFNANMPTEEVFTLPHKYGVNGTVSSTKPLSYGGNLIENFSLTFKEGKVVDFEAETGYETLEQLLNMDEGARRLGELAIVPHQSPISQSGVIFYNTLYDENASCHLALGKAYPSSIEGGAKMDDDQLDENGVNNSIVHVDFMMGSGELDIDGITPSGETEPVFRNGNWAFDFS</sequence>
<dbReference type="Proteomes" id="UP000030153">
    <property type="component" value="Unassembled WGS sequence"/>
</dbReference>
<dbReference type="eggNOG" id="COG2309">
    <property type="taxonomic scope" value="Bacteria"/>
</dbReference>
<evidence type="ECO:0000256" key="2">
    <source>
        <dbReference type="ARBA" id="ARBA00001946"/>
    </source>
</evidence>
<comment type="cofactor">
    <cofactor evidence="3">
        <name>Zn(2+)</name>
        <dbReference type="ChEBI" id="CHEBI:29105"/>
    </cofactor>
</comment>
<dbReference type="MEROPS" id="M29.002"/>
<dbReference type="RefSeq" id="WP_036783925.1">
    <property type="nucleotide sequence ID" value="NZ_AVBG01000008.1"/>
</dbReference>
<dbReference type="PANTHER" id="PTHR34448">
    <property type="entry name" value="AMINOPEPTIDASE"/>
    <property type="match status" value="1"/>
</dbReference>
<dbReference type="SUPFAM" id="SSF144052">
    <property type="entry name" value="Thermophilic metalloprotease-like"/>
    <property type="match status" value="1"/>
</dbReference>
<evidence type="ECO:0000256" key="4">
    <source>
        <dbReference type="ARBA" id="ARBA00008236"/>
    </source>
</evidence>
<dbReference type="AlphaFoldDB" id="A0A0A2VBD7"/>
<dbReference type="InterPro" id="IPR000787">
    <property type="entry name" value="Peptidase_M29"/>
</dbReference>
<dbReference type="GO" id="GO:0046872">
    <property type="term" value="F:metal ion binding"/>
    <property type="evidence" value="ECO:0007669"/>
    <property type="project" value="UniProtKB-KW"/>
</dbReference>
<dbReference type="STRING" id="1385513.N780_17060"/>
<evidence type="ECO:0000256" key="5">
    <source>
        <dbReference type="ARBA" id="ARBA00022438"/>
    </source>
</evidence>
<dbReference type="GO" id="GO:0004177">
    <property type="term" value="F:aminopeptidase activity"/>
    <property type="evidence" value="ECO:0007669"/>
    <property type="project" value="UniProtKB-KW"/>
</dbReference>
<dbReference type="Pfam" id="PF02073">
    <property type="entry name" value="Peptidase_M29"/>
    <property type="match status" value="1"/>
</dbReference>
<evidence type="ECO:0000256" key="9">
    <source>
        <dbReference type="ARBA" id="ARBA00023049"/>
    </source>
</evidence>
<dbReference type="PRINTS" id="PR00919">
    <property type="entry name" value="THERMOPTASE"/>
</dbReference>
<gene>
    <name evidence="10" type="ORF">N780_17060</name>
</gene>
<evidence type="ECO:0000256" key="7">
    <source>
        <dbReference type="ARBA" id="ARBA00022723"/>
    </source>
</evidence>
<proteinExistence type="inferred from homology"/>
<evidence type="ECO:0000256" key="3">
    <source>
        <dbReference type="ARBA" id="ARBA00001947"/>
    </source>
</evidence>